<dbReference type="InterPro" id="IPR006656">
    <property type="entry name" value="Mopterin_OxRdtase"/>
</dbReference>
<dbReference type="SUPFAM" id="SSF53706">
    <property type="entry name" value="Formate dehydrogenase/DMSO reductase, domains 1-3"/>
    <property type="match status" value="1"/>
</dbReference>
<comment type="cofactor">
    <cofactor evidence="2">
        <name>[4Fe-4S] cluster</name>
        <dbReference type="ChEBI" id="CHEBI:49883"/>
    </cofactor>
</comment>
<comment type="cofactor">
    <cofactor evidence="1">
        <name>Mo-bis(molybdopterin guanine dinucleotide)</name>
        <dbReference type="ChEBI" id="CHEBI:60539"/>
    </cofactor>
</comment>
<dbReference type="CDD" id="cd02794">
    <property type="entry name" value="MopB_CT_DmsA-EC"/>
    <property type="match status" value="1"/>
</dbReference>
<dbReference type="InterPro" id="IPR006311">
    <property type="entry name" value="TAT_signal"/>
</dbReference>
<dbReference type="PANTHER" id="PTHR43742">
    <property type="entry name" value="TRIMETHYLAMINE-N-OXIDE REDUCTASE"/>
    <property type="match status" value="1"/>
</dbReference>
<evidence type="ECO:0000256" key="2">
    <source>
        <dbReference type="ARBA" id="ARBA00001966"/>
    </source>
</evidence>
<dbReference type="FunFam" id="2.40.40.20:FF:000010">
    <property type="entry name" value="Anaerobic dimethyl sulfoxide reductase subunit A"/>
    <property type="match status" value="1"/>
</dbReference>
<keyword evidence="5" id="KW-1003">Cell membrane</keyword>
<dbReference type="STRING" id="83767.SAMN05660652_03086"/>
<evidence type="ECO:0000256" key="4">
    <source>
        <dbReference type="ARBA" id="ARBA00010312"/>
    </source>
</evidence>
<dbReference type="Gene3D" id="2.40.40.20">
    <property type="match status" value="1"/>
</dbReference>
<evidence type="ECO:0000256" key="7">
    <source>
        <dbReference type="ARBA" id="ARBA00022505"/>
    </source>
</evidence>
<proteinExistence type="inferred from homology"/>
<evidence type="ECO:0000313" key="15">
    <source>
        <dbReference type="EMBL" id="SDI23931.1"/>
    </source>
</evidence>
<evidence type="ECO:0000313" key="16">
    <source>
        <dbReference type="Proteomes" id="UP000198607"/>
    </source>
</evidence>
<dbReference type="InterPro" id="IPR006963">
    <property type="entry name" value="Mopterin_OxRdtase_4Fe-4S_dom"/>
</dbReference>
<dbReference type="InterPro" id="IPR027467">
    <property type="entry name" value="MopterinOxRdtase_cofactor_BS"/>
</dbReference>
<dbReference type="SUPFAM" id="SSF50692">
    <property type="entry name" value="ADC-like"/>
    <property type="match status" value="1"/>
</dbReference>
<dbReference type="GO" id="GO:0005886">
    <property type="term" value="C:plasma membrane"/>
    <property type="evidence" value="ECO:0007669"/>
    <property type="project" value="UniProtKB-SubCell"/>
</dbReference>
<evidence type="ECO:0000256" key="5">
    <source>
        <dbReference type="ARBA" id="ARBA00022475"/>
    </source>
</evidence>
<dbReference type="NCBIfam" id="TIGR02166">
    <property type="entry name" value="dmsA_ynfE"/>
    <property type="match status" value="1"/>
</dbReference>
<dbReference type="GO" id="GO:0030288">
    <property type="term" value="C:outer membrane-bounded periplasmic space"/>
    <property type="evidence" value="ECO:0007669"/>
    <property type="project" value="TreeGrafter"/>
</dbReference>
<dbReference type="InterPro" id="IPR009010">
    <property type="entry name" value="Asp_de-COase-like_dom_sf"/>
</dbReference>
<evidence type="ECO:0000256" key="8">
    <source>
        <dbReference type="ARBA" id="ARBA00022723"/>
    </source>
</evidence>
<dbReference type="Gene3D" id="3.40.50.12440">
    <property type="match status" value="2"/>
</dbReference>
<dbReference type="InterPro" id="IPR006657">
    <property type="entry name" value="MoPterin_dinucl-bd_dom"/>
</dbReference>
<protein>
    <submittedName>
        <fullName evidence="15">Anaerobic dimethyl sulfoxide reductase subunit A</fullName>
    </submittedName>
</protein>
<dbReference type="GO" id="GO:0030151">
    <property type="term" value="F:molybdenum ion binding"/>
    <property type="evidence" value="ECO:0007669"/>
    <property type="project" value="InterPro"/>
</dbReference>
<evidence type="ECO:0000256" key="10">
    <source>
        <dbReference type="ARBA" id="ARBA00023002"/>
    </source>
</evidence>
<keyword evidence="8" id="KW-0479">Metal-binding</keyword>
<evidence type="ECO:0000256" key="11">
    <source>
        <dbReference type="ARBA" id="ARBA00023004"/>
    </source>
</evidence>
<dbReference type="GO" id="GO:0051539">
    <property type="term" value="F:4 iron, 4 sulfur cluster binding"/>
    <property type="evidence" value="ECO:0007669"/>
    <property type="project" value="UniProtKB-KW"/>
</dbReference>
<reference evidence="15 16" key="1">
    <citation type="submission" date="2016-10" db="EMBL/GenBank/DDBJ databases">
        <authorList>
            <person name="de Groot N.N."/>
        </authorList>
    </citation>
    <scope>NUCLEOTIDE SEQUENCE [LARGE SCALE GENOMIC DNA]</scope>
    <source>
        <strain evidence="15 16">DSM 5885</strain>
    </source>
</reference>
<dbReference type="InterPro" id="IPR050612">
    <property type="entry name" value="Prok_Mopterin_Oxidored"/>
</dbReference>
<evidence type="ECO:0000256" key="13">
    <source>
        <dbReference type="ARBA" id="ARBA00023136"/>
    </source>
</evidence>
<gene>
    <name evidence="15" type="ORF">SAMN05660652_03086</name>
</gene>
<name>A0A1G8IYC3_9RHOO</name>
<evidence type="ECO:0000256" key="12">
    <source>
        <dbReference type="ARBA" id="ARBA00023014"/>
    </source>
</evidence>
<dbReference type="AlphaFoldDB" id="A0A1G8IYC3"/>
<dbReference type="PROSITE" id="PS00551">
    <property type="entry name" value="MOLYBDOPTERIN_PROK_1"/>
    <property type="match status" value="1"/>
</dbReference>
<keyword evidence="11" id="KW-0408">Iron</keyword>
<keyword evidence="12" id="KW-0411">Iron-sulfur</keyword>
<dbReference type="SMART" id="SM00926">
    <property type="entry name" value="Molybdop_Fe4S4"/>
    <property type="match status" value="1"/>
</dbReference>
<evidence type="ECO:0000256" key="3">
    <source>
        <dbReference type="ARBA" id="ARBA00004413"/>
    </source>
</evidence>
<dbReference type="Gene3D" id="3.40.228.10">
    <property type="entry name" value="Dimethylsulfoxide Reductase, domain 2"/>
    <property type="match status" value="1"/>
</dbReference>
<dbReference type="GO" id="GO:0009389">
    <property type="term" value="F:dimethyl sulfoxide reductase activity"/>
    <property type="evidence" value="ECO:0007669"/>
    <property type="project" value="InterPro"/>
</dbReference>
<accession>A0A1G8IYC3</accession>
<evidence type="ECO:0000256" key="6">
    <source>
        <dbReference type="ARBA" id="ARBA00022485"/>
    </source>
</evidence>
<keyword evidence="16" id="KW-1185">Reference proteome</keyword>
<comment type="subcellular location">
    <subcellularLocation>
        <location evidence="3">Cell membrane</location>
        <topology evidence="3">Peripheral membrane protein</topology>
        <orientation evidence="3">Cytoplasmic side</orientation>
    </subcellularLocation>
</comment>
<feature type="domain" description="4Fe-4S Mo/W bis-MGD-type" evidence="14">
    <location>
        <begin position="71"/>
        <end position="132"/>
    </location>
</feature>
<sequence>MSEKTLPCADHGEYSMVEHLERQGVSRREFMTACSVMTATMTLPALLRSGGAEAAETAAGKAAAGAAGAGETTAWSSCVVNCGSRCPLKVVVKDGQVIRIEPENTGVDSCGTPHVRACVRGRSMRLRLYSEERLKTPMKRVGARGEGKFERISWDEAFDTIAAALKKTIDQYGNDAIYYQYGSGTYQLVAGRAPNFRLLNLLGGYLDQYGTYSSAQIREAMPYTYGSGGNGSYMTEVANAKLYLSFGNSPLNTRQSGGGKGYEWQCAKDAGGVRTILVDPMYTDSMLGKEDEWVPIRPGTDAALCEGIAYVLITENKVDQAFLDTYCVGYDEKTLPAGAPPKSDYKNYILGHGADKLAKTPAWASQITGVPVSTIVRLAHLIGDTKPLFVSQGYGVQRQANGEQSVRAIAMLPILTGNIGLPGTNTGAREGDVELGAVGLPVGKNSVKAVLPFFLWTDAIARGTEMTAKRDGIRGVDKLKAPIKFMWNYAGNVLANQHSDLNRTDAILRDEKKCEFVLVIENQMTPSARYADILLPDLMAQENFDYAADGYASGTGSFLVALQQAVKPRYEEKSSYEICRGIAKRFGLEEKFTEGRTQEQWVEWCYNETRKKNPELPDFAQFQKQGIAKMYGKGKANIALEGFRKDPVKNKLGTPSGKIEIYSARLAKIAAEWELPPGDVISPLPQYVTTWESHLDAKAAKYPLQLYGLHGHGRTHSTYHNVAWLRELHPDAVLINPVDAEKRKLKTGDAVRVFNDRGTVLLPARVTPRIMPGVVAIPQGAWYKPNGKGVDEGGCINTLTSHRPSPLAKANPQHTNLVDVAKA</sequence>
<keyword evidence="9" id="KW-0732">Signal</keyword>
<dbReference type="PROSITE" id="PS51318">
    <property type="entry name" value="TAT"/>
    <property type="match status" value="1"/>
</dbReference>
<dbReference type="Pfam" id="PF01568">
    <property type="entry name" value="Molydop_binding"/>
    <property type="match status" value="1"/>
</dbReference>
<dbReference type="Proteomes" id="UP000198607">
    <property type="component" value="Unassembled WGS sequence"/>
</dbReference>
<dbReference type="GO" id="GO:0043546">
    <property type="term" value="F:molybdopterin cofactor binding"/>
    <property type="evidence" value="ECO:0007669"/>
    <property type="project" value="InterPro"/>
</dbReference>
<dbReference type="PANTHER" id="PTHR43742:SF8">
    <property type="entry name" value="ANAEROBIC DIMETHYL SULFOXIDE REDUCTASE, SUBUNIT A"/>
    <property type="match status" value="1"/>
</dbReference>
<dbReference type="FunFam" id="3.40.228.10:FF:000004">
    <property type="entry name" value="Dimethyl sulfoxide reductase subunit A"/>
    <property type="match status" value="1"/>
</dbReference>
<dbReference type="RefSeq" id="WP_218122772.1">
    <property type="nucleotide sequence ID" value="NZ_FNCY01000015.1"/>
</dbReference>
<organism evidence="15 16">
    <name type="scientific">Propionivibrio dicarboxylicus</name>
    <dbReference type="NCBI Taxonomy" id="83767"/>
    <lineage>
        <taxon>Bacteria</taxon>
        <taxon>Pseudomonadati</taxon>
        <taxon>Pseudomonadota</taxon>
        <taxon>Betaproteobacteria</taxon>
        <taxon>Rhodocyclales</taxon>
        <taxon>Rhodocyclaceae</taxon>
        <taxon>Propionivibrio</taxon>
    </lineage>
</organism>
<dbReference type="Gene3D" id="3.40.50.740">
    <property type="match status" value="1"/>
</dbReference>
<dbReference type="PROSITE" id="PS51669">
    <property type="entry name" value="4FE4S_MOW_BIS_MGD"/>
    <property type="match status" value="1"/>
</dbReference>
<dbReference type="CDD" id="cd02770">
    <property type="entry name" value="MopB_DmsA-EC"/>
    <property type="match status" value="1"/>
</dbReference>
<dbReference type="EMBL" id="FNCY01000015">
    <property type="protein sequence ID" value="SDI23931.1"/>
    <property type="molecule type" value="Genomic_DNA"/>
</dbReference>
<evidence type="ECO:0000256" key="9">
    <source>
        <dbReference type="ARBA" id="ARBA00022729"/>
    </source>
</evidence>
<keyword evidence="7" id="KW-0500">Molybdenum</keyword>
<dbReference type="GO" id="GO:0009055">
    <property type="term" value="F:electron transfer activity"/>
    <property type="evidence" value="ECO:0007669"/>
    <property type="project" value="TreeGrafter"/>
</dbReference>
<dbReference type="Pfam" id="PF00384">
    <property type="entry name" value="Molybdopterin"/>
    <property type="match status" value="1"/>
</dbReference>
<evidence type="ECO:0000259" key="14">
    <source>
        <dbReference type="PROSITE" id="PS51669"/>
    </source>
</evidence>
<dbReference type="GO" id="GO:0009061">
    <property type="term" value="P:anaerobic respiration"/>
    <property type="evidence" value="ECO:0007669"/>
    <property type="project" value="TreeGrafter"/>
</dbReference>
<dbReference type="Pfam" id="PF04879">
    <property type="entry name" value="Molybdop_Fe4S4"/>
    <property type="match status" value="1"/>
</dbReference>
<keyword evidence="6" id="KW-0004">4Fe-4S</keyword>
<keyword evidence="10" id="KW-0560">Oxidoreductase</keyword>
<evidence type="ECO:0000256" key="1">
    <source>
        <dbReference type="ARBA" id="ARBA00001942"/>
    </source>
</evidence>
<comment type="similarity">
    <text evidence="4">Belongs to the prokaryotic molybdopterin-containing oxidoreductase family.</text>
</comment>
<dbReference type="InterPro" id="IPR011888">
    <property type="entry name" value="Anaer_DMSO_reductase"/>
</dbReference>
<keyword evidence="13" id="KW-0472">Membrane</keyword>